<evidence type="ECO:0000313" key="3">
    <source>
        <dbReference type="EMBL" id="ACL65972.1"/>
    </source>
</evidence>
<evidence type="ECO:0000256" key="2">
    <source>
        <dbReference type="SAM" id="Phobius"/>
    </source>
</evidence>
<feature type="transmembrane region" description="Helical" evidence="2">
    <location>
        <begin position="118"/>
        <end position="137"/>
    </location>
</feature>
<feature type="region of interest" description="Disordered" evidence="1">
    <location>
        <begin position="1"/>
        <end position="65"/>
    </location>
</feature>
<keyword evidence="2" id="KW-0472">Membrane</keyword>
<dbReference type="HOGENOM" id="CLU_139646_0_0_7"/>
<keyword evidence="2" id="KW-0812">Transmembrane</keyword>
<keyword evidence="4" id="KW-1185">Reference proteome</keyword>
<accession>B8JDC3</accession>
<dbReference type="KEGG" id="acp:A2cp1_2635"/>
<evidence type="ECO:0000256" key="1">
    <source>
        <dbReference type="SAM" id="MobiDB-lite"/>
    </source>
</evidence>
<organism evidence="3 4">
    <name type="scientific">Anaeromyxobacter dehalogenans (strain ATCC BAA-258 / DSM 21875 / 2CP-1)</name>
    <dbReference type="NCBI Taxonomy" id="455488"/>
    <lineage>
        <taxon>Bacteria</taxon>
        <taxon>Pseudomonadati</taxon>
        <taxon>Myxococcota</taxon>
        <taxon>Myxococcia</taxon>
        <taxon>Myxococcales</taxon>
        <taxon>Cystobacterineae</taxon>
        <taxon>Anaeromyxobacteraceae</taxon>
        <taxon>Anaeromyxobacter</taxon>
    </lineage>
</organism>
<name>B8JDC3_ANAD2</name>
<evidence type="ECO:0000313" key="4">
    <source>
        <dbReference type="Proteomes" id="UP000007089"/>
    </source>
</evidence>
<protein>
    <submittedName>
        <fullName evidence="3">Uncharacterized protein</fullName>
    </submittedName>
</protein>
<dbReference type="Proteomes" id="UP000007089">
    <property type="component" value="Chromosome"/>
</dbReference>
<sequence length="140" mass="15001">MQGMGPGAMHRGDGPPPGAGVDGARPMRPGVPRERRETALPDVDREEPARQPGADALGRTGLRVRTPVFGTAQPVRGASGALRRAAYRIPEHRAGRWALLLAADRVDVLEHRLRRAGWALPALAALAAGYLVASRALRRR</sequence>
<keyword evidence="2" id="KW-1133">Transmembrane helix</keyword>
<dbReference type="EMBL" id="CP001359">
    <property type="protein sequence ID" value="ACL65972.1"/>
    <property type="molecule type" value="Genomic_DNA"/>
</dbReference>
<reference evidence="3" key="1">
    <citation type="submission" date="2009-01" db="EMBL/GenBank/DDBJ databases">
        <title>Complete sequence of Anaeromyxobacter dehalogenans 2CP-1.</title>
        <authorList>
            <consortium name="US DOE Joint Genome Institute"/>
            <person name="Lucas S."/>
            <person name="Copeland A."/>
            <person name="Lapidus A."/>
            <person name="Glavina del Rio T."/>
            <person name="Dalin E."/>
            <person name="Tice H."/>
            <person name="Bruce D."/>
            <person name="Goodwin L."/>
            <person name="Pitluck S."/>
            <person name="Saunders E."/>
            <person name="Brettin T."/>
            <person name="Detter J.C."/>
            <person name="Han C."/>
            <person name="Larimer F."/>
            <person name="Land M."/>
            <person name="Hauser L."/>
            <person name="Kyrpides N."/>
            <person name="Ovchinnikova G."/>
            <person name="Beliaev A.S."/>
            <person name="Richardson P."/>
        </authorList>
    </citation>
    <scope>NUCLEOTIDE SEQUENCE</scope>
    <source>
        <strain evidence="3">2CP-1</strain>
    </source>
</reference>
<gene>
    <name evidence="3" type="ordered locus">A2cp1_2635</name>
</gene>
<proteinExistence type="predicted"/>
<dbReference type="AlphaFoldDB" id="B8JDC3"/>
<feature type="compositionally biased region" description="Basic and acidic residues" evidence="1">
    <location>
        <begin position="31"/>
        <end position="49"/>
    </location>
</feature>